<protein>
    <submittedName>
        <fullName evidence="2">PTS sugar transporter subunit IIA</fullName>
    </submittedName>
</protein>
<evidence type="ECO:0000259" key="1">
    <source>
        <dbReference type="PROSITE" id="PS51094"/>
    </source>
</evidence>
<dbReference type="PROSITE" id="PS51094">
    <property type="entry name" value="PTS_EIIA_TYPE_2"/>
    <property type="match status" value="1"/>
</dbReference>
<organism evidence="2 3">
    <name type="scientific">Candidatus Ornithospirochaeta avicola</name>
    <dbReference type="NCBI Taxonomy" id="2840896"/>
    <lineage>
        <taxon>Bacteria</taxon>
        <taxon>Pseudomonadati</taxon>
        <taxon>Spirochaetota</taxon>
        <taxon>Spirochaetia</taxon>
        <taxon>Spirochaetales</taxon>
        <taxon>Spirochaetaceae</taxon>
        <taxon>Spirochaetaceae incertae sedis</taxon>
        <taxon>Candidatus Ornithospirochaeta</taxon>
    </lineage>
</organism>
<dbReference type="PANTHER" id="PTHR47738">
    <property type="entry name" value="PTS SYSTEM FRUCTOSE-LIKE EIIA COMPONENT-RELATED"/>
    <property type="match status" value="1"/>
</dbReference>
<sequence length="156" mass="18248">MLRGLNSVFTFVDADNKFDAFNQIIQKCTVFDLLEDKESFRKKVERRERTESTGVGHGVAIAHGKIDHLEKCHIALGFSKNGIIFDQRYPDPVHFIFVIASSRTRQAEYLHAVSAILSWVHDDDFRHEFMKYEFDKGKAREFLKILASQDFRCYQR</sequence>
<evidence type="ECO:0000313" key="3">
    <source>
        <dbReference type="Proteomes" id="UP000823936"/>
    </source>
</evidence>
<dbReference type="AlphaFoldDB" id="A0A9D1PVW7"/>
<proteinExistence type="predicted"/>
<dbReference type="Gene3D" id="3.40.930.10">
    <property type="entry name" value="Mannitol-specific EII, Chain A"/>
    <property type="match status" value="1"/>
</dbReference>
<name>A0A9D1PVW7_9SPIO</name>
<evidence type="ECO:0000313" key="2">
    <source>
        <dbReference type="EMBL" id="HIV99562.1"/>
    </source>
</evidence>
<dbReference type="InterPro" id="IPR016152">
    <property type="entry name" value="PTrfase/Anion_transptr"/>
</dbReference>
<dbReference type="InterPro" id="IPR002178">
    <property type="entry name" value="PTS_EIIA_type-2_dom"/>
</dbReference>
<dbReference type="PANTHER" id="PTHR47738:SF2">
    <property type="entry name" value="PTS SYSTEM FRUCTOSE-LIKE EIIA COMPONENT"/>
    <property type="match status" value="1"/>
</dbReference>
<dbReference type="CDD" id="cd00211">
    <property type="entry name" value="PTS_IIA_fru"/>
    <property type="match status" value="1"/>
</dbReference>
<keyword evidence="2" id="KW-0762">Sugar transport</keyword>
<accession>A0A9D1PVW7</accession>
<dbReference type="EMBL" id="DXHU01000023">
    <property type="protein sequence ID" value="HIV99562.1"/>
    <property type="molecule type" value="Genomic_DNA"/>
</dbReference>
<reference evidence="2" key="2">
    <citation type="submission" date="2021-04" db="EMBL/GenBank/DDBJ databases">
        <authorList>
            <person name="Gilroy R."/>
        </authorList>
    </citation>
    <scope>NUCLEOTIDE SEQUENCE</scope>
    <source>
        <strain evidence="2">Gambia11-129</strain>
    </source>
</reference>
<keyword evidence="2" id="KW-0813">Transport</keyword>
<dbReference type="InterPro" id="IPR051541">
    <property type="entry name" value="PTS_SugarTrans_NitroReg"/>
</dbReference>
<dbReference type="Proteomes" id="UP000823936">
    <property type="component" value="Unassembled WGS sequence"/>
</dbReference>
<reference evidence="2" key="1">
    <citation type="journal article" date="2021" name="PeerJ">
        <title>Extensive microbial diversity within the chicken gut microbiome revealed by metagenomics and culture.</title>
        <authorList>
            <person name="Gilroy R."/>
            <person name="Ravi A."/>
            <person name="Getino M."/>
            <person name="Pursley I."/>
            <person name="Horton D.L."/>
            <person name="Alikhan N.F."/>
            <person name="Baker D."/>
            <person name="Gharbi K."/>
            <person name="Hall N."/>
            <person name="Watson M."/>
            <person name="Adriaenssens E.M."/>
            <person name="Foster-Nyarko E."/>
            <person name="Jarju S."/>
            <person name="Secka A."/>
            <person name="Antonio M."/>
            <person name="Oren A."/>
            <person name="Chaudhuri R.R."/>
            <person name="La Ragione R."/>
            <person name="Hildebrand F."/>
            <person name="Pallen M.J."/>
        </authorList>
    </citation>
    <scope>NUCLEOTIDE SEQUENCE</scope>
    <source>
        <strain evidence="2">Gambia11-129</strain>
    </source>
</reference>
<dbReference type="SUPFAM" id="SSF55804">
    <property type="entry name" value="Phoshotransferase/anion transport protein"/>
    <property type="match status" value="1"/>
</dbReference>
<feature type="domain" description="PTS EIIA type-2" evidence="1">
    <location>
        <begin position="1"/>
        <end position="149"/>
    </location>
</feature>
<gene>
    <name evidence="2" type="ORF">IAB12_07290</name>
</gene>
<dbReference type="Pfam" id="PF00359">
    <property type="entry name" value="PTS_EIIA_2"/>
    <property type="match status" value="1"/>
</dbReference>
<comment type="caution">
    <text evidence="2">The sequence shown here is derived from an EMBL/GenBank/DDBJ whole genome shotgun (WGS) entry which is preliminary data.</text>
</comment>